<dbReference type="SMART" id="SM01007">
    <property type="entry name" value="Aldolase_II"/>
    <property type="match status" value="1"/>
</dbReference>
<dbReference type="GO" id="GO:0019323">
    <property type="term" value="P:pentose catabolic process"/>
    <property type="evidence" value="ECO:0007669"/>
    <property type="project" value="TreeGrafter"/>
</dbReference>
<dbReference type="HOGENOM" id="CLU_751856_0_0_0"/>
<dbReference type="GO" id="GO:0005829">
    <property type="term" value="C:cytosol"/>
    <property type="evidence" value="ECO:0007669"/>
    <property type="project" value="TreeGrafter"/>
</dbReference>
<keyword evidence="2" id="KW-0456">Lyase</keyword>
<dbReference type="GO" id="GO:0046872">
    <property type="term" value="F:metal ion binding"/>
    <property type="evidence" value="ECO:0007669"/>
    <property type="project" value="UniProtKB-KW"/>
</dbReference>
<dbReference type="Proteomes" id="UP000002027">
    <property type="component" value="Chromosome 1"/>
</dbReference>
<evidence type="ECO:0000313" key="5">
    <source>
        <dbReference type="Proteomes" id="UP000002027"/>
    </source>
</evidence>
<dbReference type="PANTHER" id="PTHR22789:SF0">
    <property type="entry name" value="3-OXO-TETRONATE 4-PHOSPHATE DECARBOXYLASE-RELATED"/>
    <property type="match status" value="1"/>
</dbReference>
<dbReference type="GO" id="GO:0016832">
    <property type="term" value="F:aldehyde-lyase activity"/>
    <property type="evidence" value="ECO:0007669"/>
    <property type="project" value="TreeGrafter"/>
</dbReference>
<dbReference type="eggNOG" id="COG0235">
    <property type="taxonomic scope" value="Bacteria"/>
</dbReference>
<dbReference type="STRING" id="479434.Sthe_0139"/>
<evidence type="ECO:0000256" key="2">
    <source>
        <dbReference type="ARBA" id="ARBA00023239"/>
    </source>
</evidence>
<dbReference type="OrthoDB" id="9771527at2"/>
<reference evidence="4 5" key="2">
    <citation type="journal article" date="2010" name="Stand. Genomic Sci.">
        <title>Complete genome sequence of Desulfohalobium retbaense type strain (HR(100)).</title>
        <authorList>
            <person name="Spring S."/>
            <person name="Nolan M."/>
            <person name="Lapidus A."/>
            <person name="Glavina Del Rio T."/>
            <person name="Copeland A."/>
            <person name="Tice H."/>
            <person name="Cheng J.F."/>
            <person name="Lucas S."/>
            <person name="Land M."/>
            <person name="Chen F."/>
            <person name="Bruce D."/>
            <person name="Goodwin L."/>
            <person name="Pitluck S."/>
            <person name="Ivanova N."/>
            <person name="Mavromatis K."/>
            <person name="Mikhailova N."/>
            <person name="Pati A."/>
            <person name="Chen A."/>
            <person name="Palaniappan K."/>
            <person name="Hauser L."/>
            <person name="Chang Y.J."/>
            <person name="Jeffries C.D."/>
            <person name="Munk C."/>
            <person name="Kiss H."/>
            <person name="Chain P."/>
            <person name="Han C."/>
            <person name="Brettin T."/>
            <person name="Detter J.C."/>
            <person name="Schuler E."/>
            <person name="Goker M."/>
            <person name="Rohde M."/>
            <person name="Bristow J."/>
            <person name="Eisen J.A."/>
            <person name="Markowitz V."/>
            <person name="Hugenholtz P."/>
            <person name="Kyrpides N.C."/>
            <person name="Klenk H.P."/>
        </authorList>
    </citation>
    <scope>NUCLEOTIDE SEQUENCE [LARGE SCALE GENOMIC DNA]</scope>
    <source>
        <strain evidence="5">ATCC 49802 / DSM 20745 / S 6022</strain>
    </source>
</reference>
<dbReference type="InterPro" id="IPR001303">
    <property type="entry name" value="Aldolase_II/adducin_N"/>
</dbReference>
<dbReference type="InterPro" id="IPR050197">
    <property type="entry name" value="Aldolase_class_II_sugar_metab"/>
</dbReference>
<evidence type="ECO:0000313" key="4">
    <source>
        <dbReference type="EMBL" id="ACZ37578.1"/>
    </source>
</evidence>
<reference evidence="5" key="1">
    <citation type="submission" date="2009-11" db="EMBL/GenBank/DDBJ databases">
        <title>The complete chromosome 1 of Sphaerobacter thermophilus DSM 20745.</title>
        <authorList>
            <person name="Lucas S."/>
            <person name="Copeland A."/>
            <person name="Lapidus A."/>
            <person name="Glavina del Rio T."/>
            <person name="Dalin E."/>
            <person name="Tice H."/>
            <person name="Bruce D."/>
            <person name="Goodwin L."/>
            <person name="Pitluck S."/>
            <person name="Kyrpides N."/>
            <person name="Mavromatis K."/>
            <person name="Ivanova N."/>
            <person name="Mikhailova N."/>
            <person name="LaButti K.M."/>
            <person name="Clum A."/>
            <person name="Sun H.I."/>
            <person name="Brettin T."/>
            <person name="Detter J.C."/>
            <person name="Han C."/>
            <person name="Larimer F."/>
            <person name="Land M."/>
            <person name="Hauser L."/>
            <person name="Markowitz V."/>
            <person name="Cheng J.F."/>
            <person name="Hugenholtz P."/>
            <person name="Woyke T."/>
            <person name="Wu D."/>
            <person name="Steenblock K."/>
            <person name="Schneider S."/>
            <person name="Pukall R."/>
            <person name="Goeker M."/>
            <person name="Klenk H.P."/>
            <person name="Eisen J.A."/>
        </authorList>
    </citation>
    <scope>NUCLEOTIDE SEQUENCE [LARGE SCALE GENOMIC DNA]</scope>
    <source>
        <strain evidence="5">ATCC 49802 / DSM 20745 / S 6022</strain>
    </source>
</reference>
<feature type="domain" description="Class II aldolase/adducin N-terminal" evidence="3">
    <location>
        <begin position="210"/>
        <end position="368"/>
    </location>
</feature>
<proteinExistence type="predicted"/>
<evidence type="ECO:0000256" key="1">
    <source>
        <dbReference type="ARBA" id="ARBA00022723"/>
    </source>
</evidence>
<protein>
    <submittedName>
        <fullName evidence="4">Class II aldolase/adducin family protein</fullName>
    </submittedName>
</protein>
<dbReference type="PANTHER" id="PTHR22789">
    <property type="entry name" value="FUCULOSE PHOSPHATE ALDOLASE"/>
    <property type="match status" value="1"/>
</dbReference>
<keyword evidence="1" id="KW-0479">Metal-binding</keyword>
<keyword evidence="5" id="KW-1185">Reference proteome</keyword>
<dbReference type="RefSeq" id="WP_012870626.1">
    <property type="nucleotide sequence ID" value="NC_013523.1"/>
</dbReference>
<evidence type="ECO:0000259" key="3">
    <source>
        <dbReference type="SMART" id="SM01007"/>
    </source>
</evidence>
<dbReference type="EMBL" id="CP001823">
    <property type="protein sequence ID" value="ACZ37578.1"/>
    <property type="molecule type" value="Genomic_DNA"/>
</dbReference>
<accession>D1C640</accession>
<gene>
    <name evidence="4" type="ordered locus">Sthe_0139</name>
</gene>
<dbReference type="Pfam" id="PF00596">
    <property type="entry name" value="Aldolase_II"/>
    <property type="match status" value="1"/>
</dbReference>
<name>D1C640_SPHTD</name>
<dbReference type="KEGG" id="sti:Sthe_0139"/>
<dbReference type="AlphaFoldDB" id="D1C640"/>
<dbReference type="InParanoid" id="D1C640"/>
<dbReference type="Gene3D" id="3.40.225.10">
    <property type="entry name" value="Class II aldolase/adducin N-terminal domain"/>
    <property type="match status" value="1"/>
</dbReference>
<sequence>MTVETGYSLLNANQAAAPDFSVIGELRTETQRWFAEGLKRELLRRGHTYHEKPVPDIRLVLNVVDPDNPQPYRRKAQATFVTAIVDLDYYPEDFIRTGYPYLVRALSNLGILLARGENGLEAHFLTMEQGHYVVTYTPGEDDEFFARIYDRIQPLASSQLVINNIFKTDLEEELWNGDEITQQLTRAGQKLDAMNLLPAPFPIHEILGPRDLRHVMRLYGIGGLSYGNLSARKDEKRFWMSASGVDKSKLEVIGRDILLVSDFDPETPAMILSVPPNVQPRRVSVDAIEHWMIYREHPEVGAIVHVHAWMDGIRSTEINYPCGTIQLATAVAELVRQEPDPSRAVIGLKNHGVTITGHSLDEIFERIEGKIIPQVPMS</sequence>
<dbReference type="SUPFAM" id="SSF53639">
    <property type="entry name" value="AraD/HMP-PK domain-like"/>
    <property type="match status" value="1"/>
</dbReference>
<organism evidence="4 5">
    <name type="scientific">Sphaerobacter thermophilus (strain ATCC 49802 / DSM 20745 / KCCM 41009 / NCIMB 13125 / S 6022)</name>
    <dbReference type="NCBI Taxonomy" id="479434"/>
    <lineage>
        <taxon>Bacteria</taxon>
        <taxon>Pseudomonadati</taxon>
        <taxon>Thermomicrobiota</taxon>
        <taxon>Thermomicrobia</taxon>
        <taxon>Sphaerobacterales</taxon>
        <taxon>Sphaerobacterineae</taxon>
        <taxon>Sphaerobacteraceae</taxon>
        <taxon>Sphaerobacter</taxon>
    </lineage>
</organism>
<dbReference type="InterPro" id="IPR036409">
    <property type="entry name" value="Aldolase_II/adducin_N_sf"/>
</dbReference>